<name>A0A2G9V1N5_TELCI</name>
<evidence type="ECO:0008006" key="3">
    <source>
        <dbReference type="Google" id="ProtNLM"/>
    </source>
</evidence>
<dbReference type="GO" id="GO:0016020">
    <property type="term" value="C:membrane"/>
    <property type="evidence" value="ECO:0007669"/>
    <property type="project" value="TreeGrafter"/>
</dbReference>
<organism evidence="1 2">
    <name type="scientific">Teladorsagia circumcincta</name>
    <name type="common">Brown stomach worm</name>
    <name type="synonym">Ostertagia circumcincta</name>
    <dbReference type="NCBI Taxonomy" id="45464"/>
    <lineage>
        <taxon>Eukaryota</taxon>
        <taxon>Metazoa</taxon>
        <taxon>Ecdysozoa</taxon>
        <taxon>Nematoda</taxon>
        <taxon>Chromadorea</taxon>
        <taxon>Rhabditida</taxon>
        <taxon>Rhabditina</taxon>
        <taxon>Rhabditomorpha</taxon>
        <taxon>Strongyloidea</taxon>
        <taxon>Trichostrongylidae</taxon>
        <taxon>Teladorsagia</taxon>
    </lineage>
</organism>
<evidence type="ECO:0000313" key="1">
    <source>
        <dbReference type="EMBL" id="PIO76377.1"/>
    </source>
</evidence>
<dbReference type="AlphaFoldDB" id="A0A2G9V1N5"/>
<reference evidence="1 2" key="1">
    <citation type="submission" date="2015-09" db="EMBL/GenBank/DDBJ databases">
        <title>Draft genome of the parasitic nematode Teladorsagia circumcincta isolate WARC Sus (inbred).</title>
        <authorList>
            <person name="Mitreva M."/>
        </authorList>
    </citation>
    <scope>NUCLEOTIDE SEQUENCE [LARGE SCALE GENOMIC DNA]</scope>
    <source>
        <strain evidence="1 2">S</strain>
    </source>
</reference>
<dbReference type="InterPro" id="IPR032914">
    <property type="entry name" value="Vam6/VPS39/TRAP1"/>
</dbReference>
<accession>A0A2G9V1N5</accession>
<dbReference type="OrthoDB" id="5325112at2759"/>
<protein>
    <recommendedName>
        <fullName evidence="3">Vacuolar sorting protein 39/Transforming growth factor beta receptor-associated domain-containing protein</fullName>
    </recommendedName>
</protein>
<dbReference type="GO" id="GO:0034058">
    <property type="term" value="P:endosomal vesicle fusion"/>
    <property type="evidence" value="ECO:0007669"/>
    <property type="project" value="TreeGrafter"/>
</dbReference>
<dbReference type="GO" id="GO:0005737">
    <property type="term" value="C:cytoplasm"/>
    <property type="evidence" value="ECO:0007669"/>
    <property type="project" value="TreeGrafter"/>
</dbReference>
<sequence>MALSKASLLCAGNPGYVFISSPFDVWMLDAHANIRKNVSTLISDKQFELAIQVVEMSNFFTEDNKIEIKRQAALNLFQRKRLWEILTWNSYSNMHDGCWIEILQAALRLEHIIYKWDETRPKFHDTLVEHYIINLKLLQQDYEHAFPDAFYEERALVLGRLKHHEQALAIYTSILNDFDAAEEYCKLYYDESDEINSQVYLQLFRAFVSPSDPMIAGVLEKELPTPEPDILDAIRVLSRHASKIDTGDRCVLLTVLPKLKYCG</sequence>
<dbReference type="PANTHER" id="PTHR12894">
    <property type="entry name" value="CNH DOMAIN CONTAINING"/>
    <property type="match status" value="1"/>
</dbReference>
<proteinExistence type="predicted"/>
<dbReference type="PANTHER" id="PTHR12894:SF49">
    <property type="entry name" value="VAM6_VPS39-LIKE PROTEIN"/>
    <property type="match status" value="1"/>
</dbReference>
<dbReference type="GO" id="GO:0006914">
    <property type="term" value="P:autophagy"/>
    <property type="evidence" value="ECO:0007669"/>
    <property type="project" value="TreeGrafter"/>
</dbReference>
<dbReference type="EMBL" id="KZ345057">
    <property type="protein sequence ID" value="PIO76377.1"/>
    <property type="molecule type" value="Genomic_DNA"/>
</dbReference>
<dbReference type="Proteomes" id="UP000230423">
    <property type="component" value="Unassembled WGS sequence"/>
</dbReference>
<keyword evidence="2" id="KW-1185">Reference proteome</keyword>
<gene>
    <name evidence="1" type="ORF">TELCIR_01555</name>
</gene>
<evidence type="ECO:0000313" key="2">
    <source>
        <dbReference type="Proteomes" id="UP000230423"/>
    </source>
</evidence>